<name>A0A8S4H236_PLAVI</name>
<evidence type="ECO:0000256" key="1">
    <source>
        <dbReference type="SAM" id="MobiDB-lite"/>
    </source>
</evidence>
<accession>A0A8S4H236</accession>
<evidence type="ECO:0000313" key="3">
    <source>
        <dbReference type="Proteomes" id="UP000779233"/>
    </source>
</evidence>
<feature type="compositionally biased region" description="Polar residues" evidence="1">
    <location>
        <begin position="235"/>
        <end position="249"/>
    </location>
</feature>
<gene>
    <name evidence="2" type="ORF">PVW1_140086500</name>
</gene>
<evidence type="ECO:0000313" key="2">
    <source>
        <dbReference type="EMBL" id="CAG9472740.1"/>
    </source>
</evidence>
<dbReference type="AlphaFoldDB" id="A0A8S4H236"/>
<comment type="caution">
    <text evidence="2">The sequence shown here is derived from an EMBL/GenBank/DDBJ whole genome shotgun (WGS) entry which is preliminary data.</text>
</comment>
<dbReference type="EMBL" id="CAJZCX010000003">
    <property type="protein sequence ID" value="CAG9472740.1"/>
    <property type="molecule type" value="Genomic_DNA"/>
</dbReference>
<proteinExistence type="predicted"/>
<dbReference type="VEuPathDB" id="PlasmoDB:PVPAM_110061100"/>
<feature type="region of interest" description="Disordered" evidence="1">
    <location>
        <begin position="224"/>
        <end position="327"/>
    </location>
</feature>
<sequence>MIDTENDDTYFNYKVYAETKEKFLSKLRYNNDYNKEFFERALSELKGISEHANSFRNILIKLQKHLNQDGIFWSDGQHNGCKYINYVLNKDFTGINLNINYEKTFKLFKQFEDKFRSEKRRRGHICDLHYISDEIYKRMDKLYSFYDDFTALNPNNNYNPKCEDLSKFVILFKDYIWFINDNGSDIIKNNLKDFINVIKQHRWTTNNVCNNELSQIASQKLRFSVKKEEPAPHNPAQTFQIKSVSSPDPQSVIGDQRLPHTNGLEPSEEQPAETLPHTGSLPYTERQDNSETPHTREKLQPREVQKSTDLVLPNRDQSILEAESPQQEEYARNVFPFRRQHYPDAPVHHEVLGSQYMENETLENKGYLRTVRDAVSGFMEGVDPVPVVGVSGGMGALFLLFRYTPVGTFFRGRGRRQGIPTRFDGAYPGFMTEFQGDGFFPNNQYNIAYGAE</sequence>
<dbReference type="Proteomes" id="UP000779233">
    <property type="component" value="Unassembled WGS sequence"/>
</dbReference>
<protein>
    <submittedName>
        <fullName evidence="2">(malaria parasite P. vivax) hypothetical protein</fullName>
    </submittedName>
</protein>
<reference evidence="2" key="1">
    <citation type="submission" date="2021-09" db="EMBL/GenBank/DDBJ databases">
        <authorList>
            <consortium name="Pathogen Informatics"/>
        </authorList>
    </citation>
    <scope>NUCLEOTIDE SEQUENCE</scope>
    <source>
        <strain evidence="2">PvW1</strain>
    </source>
</reference>
<organism evidence="2 3">
    <name type="scientific">Plasmodium vivax</name>
    <name type="common">malaria parasite P. vivax</name>
    <dbReference type="NCBI Taxonomy" id="5855"/>
    <lineage>
        <taxon>Eukaryota</taxon>
        <taxon>Sar</taxon>
        <taxon>Alveolata</taxon>
        <taxon>Apicomplexa</taxon>
        <taxon>Aconoidasida</taxon>
        <taxon>Haemosporida</taxon>
        <taxon>Plasmodiidae</taxon>
        <taxon>Plasmodium</taxon>
        <taxon>Plasmodium (Plasmodium)</taxon>
    </lineage>
</organism>
<feature type="compositionally biased region" description="Basic and acidic residues" evidence="1">
    <location>
        <begin position="285"/>
        <end position="306"/>
    </location>
</feature>